<dbReference type="Pfam" id="PF02655">
    <property type="entry name" value="ATP-grasp_3"/>
    <property type="match status" value="1"/>
</dbReference>
<dbReference type="STRING" id="686340.Metal_3519"/>
<dbReference type="InterPro" id="IPR024710">
    <property type="entry name" value="MfnD"/>
</dbReference>
<dbReference type="InterPro" id="IPR005479">
    <property type="entry name" value="CPAse_ATP-bd"/>
</dbReference>
<evidence type="ECO:0000256" key="1">
    <source>
        <dbReference type="PROSITE-ProRule" id="PRU00409"/>
    </source>
</evidence>
<dbReference type="SUPFAM" id="SSF56059">
    <property type="entry name" value="Glutathione synthetase ATP-binding domain-like"/>
    <property type="match status" value="1"/>
</dbReference>
<dbReference type="Gene3D" id="2.30.36.100">
    <property type="match status" value="1"/>
</dbReference>
<dbReference type="InterPro" id="IPR040803">
    <property type="entry name" value="MfnD_preATP-grasp"/>
</dbReference>
<dbReference type="EMBL" id="CM001475">
    <property type="protein sequence ID" value="EIC31167.1"/>
    <property type="molecule type" value="Genomic_DNA"/>
</dbReference>
<dbReference type="HOGENOM" id="CLU_059501_0_0_6"/>
<dbReference type="Proteomes" id="UP000005090">
    <property type="component" value="Chromosome"/>
</dbReference>
<dbReference type="AlphaFoldDB" id="H8GG87"/>
<keyword evidence="1" id="KW-0547">Nucleotide-binding</keyword>
<gene>
    <name evidence="3" type="ORF">Metal_3519</name>
</gene>
<sequence>MKILVFEYISGGGCNREELPDSLAREGLLMLKALLEGLGEIPDLEITVMLDARLSGDRVPPNVRTVLIGRQDDCFIRFEQLAERQDAVWPIAPEFEGILFSLSGTVERLGRTLLGSGSEAVRLAGDKYETYRCLRYRQIPTVHTCRLEEVSVFQGESIVKPVDGAGGGSCLIRDAGTFARTVERLRGTGSYIIQPHLYGEKTSLSCLFKSGRAWLLSVNRQEFDMVDDQYRLAAIQVNYREDPGPYRELVGRLAKAMPGLWGYAGIDLIETAEQVRVLEVNPRLTSSFAGLNEALGVNVAALVLQLLQGDPVIRRRADKTVTVQINQKTDDE</sequence>
<feature type="domain" description="ATP-grasp" evidence="2">
    <location>
        <begin position="128"/>
        <end position="308"/>
    </location>
</feature>
<dbReference type="RefSeq" id="WP_005374331.1">
    <property type="nucleotide sequence ID" value="NZ_CM001475.1"/>
</dbReference>
<evidence type="ECO:0000259" key="2">
    <source>
        <dbReference type="PROSITE" id="PS50975"/>
    </source>
</evidence>
<reference evidence="3 4" key="1">
    <citation type="journal article" date="2013" name="Genome Announc.">
        <title>Genome Sequence of the Obligate Gammaproteobacterial Methanotroph Methylomicrobium album Strain BG8.</title>
        <authorList>
            <person name="Kits K.D."/>
            <person name="Kalyuzhnaya M.G."/>
            <person name="Klotz M.G."/>
            <person name="Jetten M.S."/>
            <person name="Op den Camp H.J."/>
            <person name="Vuilleumier S."/>
            <person name="Bringel F."/>
            <person name="Dispirito A.A."/>
            <person name="Murrell J.C."/>
            <person name="Bruce D."/>
            <person name="Cheng J.F."/>
            <person name="Copeland A."/>
            <person name="Goodwin L."/>
            <person name="Hauser L."/>
            <person name="Lajus A."/>
            <person name="Land M.L."/>
            <person name="Lapidus A."/>
            <person name="Lucas S."/>
            <person name="Medigue C."/>
            <person name="Pitluck S."/>
            <person name="Woyke T."/>
            <person name="Zeytun A."/>
            <person name="Stein L.Y."/>
        </authorList>
    </citation>
    <scope>NUCLEOTIDE SEQUENCE [LARGE SCALE GENOMIC DNA]</scope>
    <source>
        <strain evidence="3 4">BG8</strain>
    </source>
</reference>
<dbReference type="Pfam" id="PF18301">
    <property type="entry name" value="preATP-grasp_3"/>
    <property type="match status" value="1"/>
</dbReference>
<keyword evidence="4" id="KW-1185">Reference proteome</keyword>
<dbReference type="InterPro" id="IPR003806">
    <property type="entry name" value="ATP-grasp_PylC-type"/>
</dbReference>
<dbReference type="PIRSF" id="PIRSF016766">
    <property type="entry name" value="UCP016766_ATPgrasp"/>
    <property type="match status" value="1"/>
</dbReference>
<dbReference type="GO" id="GO:0005524">
    <property type="term" value="F:ATP binding"/>
    <property type="evidence" value="ECO:0007669"/>
    <property type="project" value="UniProtKB-UniRule"/>
</dbReference>
<accession>H8GG87</accession>
<organism evidence="3 4">
    <name type="scientific">Methylomicrobium album BG8</name>
    <dbReference type="NCBI Taxonomy" id="686340"/>
    <lineage>
        <taxon>Bacteria</taxon>
        <taxon>Pseudomonadati</taxon>
        <taxon>Pseudomonadota</taxon>
        <taxon>Gammaproteobacteria</taxon>
        <taxon>Methylococcales</taxon>
        <taxon>Methylococcaceae</taxon>
        <taxon>Methylomicrobium</taxon>
    </lineage>
</organism>
<dbReference type="PROSITE" id="PS50975">
    <property type="entry name" value="ATP_GRASP"/>
    <property type="match status" value="1"/>
</dbReference>
<evidence type="ECO:0000313" key="3">
    <source>
        <dbReference type="EMBL" id="EIC31167.1"/>
    </source>
</evidence>
<keyword evidence="1" id="KW-0067">ATP-binding</keyword>
<dbReference type="PROSITE" id="PS00867">
    <property type="entry name" value="CPSASE_2"/>
    <property type="match status" value="1"/>
</dbReference>
<dbReference type="GO" id="GO:0046872">
    <property type="term" value="F:metal ion binding"/>
    <property type="evidence" value="ECO:0007669"/>
    <property type="project" value="InterPro"/>
</dbReference>
<evidence type="ECO:0000313" key="4">
    <source>
        <dbReference type="Proteomes" id="UP000005090"/>
    </source>
</evidence>
<dbReference type="Gene3D" id="3.30.470.20">
    <property type="entry name" value="ATP-grasp fold, B domain"/>
    <property type="match status" value="1"/>
</dbReference>
<name>H8GG87_METAL</name>
<dbReference type="Gene3D" id="3.40.50.11770">
    <property type="match status" value="1"/>
</dbReference>
<dbReference type="eggNOG" id="COG1821">
    <property type="taxonomic scope" value="Bacteria"/>
</dbReference>
<proteinExistence type="predicted"/>
<protein>
    <submittedName>
        <fullName evidence="3">Putative ATP-utilizing enzyme (ATP-grasp superfamily)</fullName>
    </submittedName>
</protein>
<dbReference type="InterPro" id="IPR011761">
    <property type="entry name" value="ATP-grasp"/>
</dbReference>